<keyword evidence="2" id="KW-0472">Membrane</keyword>
<organism evidence="3 4">
    <name type="scientific">Patiria miniata</name>
    <name type="common">Bat star</name>
    <name type="synonym">Asterina miniata</name>
    <dbReference type="NCBI Taxonomy" id="46514"/>
    <lineage>
        <taxon>Eukaryota</taxon>
        <taxon>Metazoa</taxon>
        <taxon>Echinodermata</taxon>
        <taxon>Eleutherozoa</taxon>
        <taxon>Asterozoa</taxon>
        <taxon>Asteroidea</taxon>
        <taxon>Valvatacea</taxon>
        <taxon>Valvatida</taxon>
        <taxon>Asterinidae</taxon>
        <taxon>Patiria</taxon>
    </lineage>
</organism>
<feature type="compositionally biased region" description="Polar residues" evidence="1">
    <location>
        <begin position="20"/>
        <end position="29"/>
    </location>
</feature>
<reference evidence="3" key="1">
    <citation type="submission" date="2022-11" db="UniProtKB">
        <authorList>
            <consortium name="EnsemblMetazoa"/>
        </authorList>
    </citation>
    <scope>IDENTIFICATION</scope>
</reference>
<dbReference type="EnsemblMetazoa" id="XM_038220416.1">
    <property type="protein sequence ID" value="XP_038076344.1"/>
    <property type="gene ID" value="LOC119744479"/>
</dbReference>
<evidence type="ECO:0000313" key="3">
    <source>
        <dbReference type="EnsemblMetazoa" id="XP_038076344.1"/>
    </source>
</evidence>
<dbReference type="GeneID" id="119744479"/>
<feature type="region of interest" description="Disordered" evidence="1">
    <location>
        <begin position="178"/>
        <end position="197"/>
    </location>
</feature>
<dbReference type="RefSeq" id="XP_038076344.1">
    <property type="nucleotide sequence ID" value="XM_038220416.1"/>
</dbReference>
<evidence type="ECO:0000256" key="2">
    <source>
        <dbReference type="SAM" id="Phobius"/>
    </source>
</evidence>
<evidence type="ECO:0000256" key="1">
    <source>
        <dbReference type="SAM" id="MobiDB-lite"/>
    </source>
</evidence>
<proteinExistence type="predicted"/>
<feature type="compositionally biased region" description="Low complexity" evidence="1">
    <location>
        <begin position="30"/>
        <end position="53"/>
    </location>
</feature>
<keyword evidence="2" id="KW-0812">Transmembrane</keyword>
<feature type="transmembrane region" description="Helical" evidence="2">
    <location>
        <begin position="62"/>
        <end position="88"/>
    </location>
</feature>
<accession>A0A914BJR8</accession>
<feature type="region of interest" description="Disordered" evidence="1">
    <location>
        <begin position="139"/>
        <end position="160"/>
    </location>
</feature>
<keyword evidence="2" id="KW-1133">Transmembrane helix</keyword>
<dbReference type="Proteomes" id="UP000887568">
    <property type="component" value="Unplaced"/>
</dbReference>
<dbReference type="AlphaFoldDB" id="A0A914BJR8"/>
<name>A0A914BJR8_PATMI</name>
<keyword evidence="4" id="KW-1185">Reference proteome</keyword>
<feature type="compositionally biased region" description="Polar residues" evidence="1">
    <location>
        <begin position="139"/>
        <end position="159"/>
    </location>
</feature>
<feature type="region of interest" description="Disordered" evidence="1">
    <location>
        <begin position="1"/>
        <end position="57"/>
    </location>
</feature>
<protein>
    <submittedName>
        <fullName evidence="3">Uncharacterized protein</fullName>
    </submittedName>
</protein>
<evidence type="ECO:0000313" key="4">
    <source>
        <dbReference type="Proteomes" id="UP000887568"/>
    </source>
</evidence>
<sequence>MTSEAFPGIERNCSVDIGPTTISTDPSSVSATHDLPTTTTDSSSSTLRITDSSPTNSNQSKLITIIIAVSSAAGGVIIILLVIIICLVSSRRKARRWEERGTHRRLSTPAIQGSVRDVGPTDQALPAPEGTYAVTTVSSEQPTSQNISLQTLPSTNSSHHSYETRIGCTVAELHPREPDQRLQNNTPVTGPTVDRLRPQYTEDGYTQYIVEGNNGNQTTSNTDYMPLSAYEEVGNAAPCDYEHPNGQ</sequence>